<evidence type="ECO:0000256" key="1">
    <source>
        <dbReference type="ARBA" id="ARBA00004567"/>
    </source>
</evidence>
<evidence type="ECO:0000256" key="6">
    <source>
        <dbReference type="ARBA" id="ARBA00023010"/>
    </source>
</evidence>
<organism evidence="11 12">
    <name type="scientific">Synchytrium endobioticum</name>
    <dbReference type="NCBI Taxonomy" id="286115"/>
    <lineage>
        <taxon>Eukaryota</taxon>
        <taxon>Fungi</taxon>
        <taxon>Fungi incertae sedis</taxon>
        <taxon>Chytridiomycota</taxon>
        <taxon>Chytridiomycota incertae sedis</taxon>
        <taxon>Chytridiomycetes</taxon>
        <taxon>Synchytriales</taxon>
        <taxon>Synchytriaceae</taxon>
        <taxon>Synchytrium</taxon>
    </lineage>
</organism>
<dbReference type="GO" id="GO:0005543">
    <property type="term" value="F:phospholipid binding"/>
    <property type="evidence" value="ECO:0007669"/>
    <property type="project" value="TreeGrafter"/>
</dbReference>
<feature type="domain" description="Nucleoporin NSP1-like C-terminal" evidence="10">
    <location>
        <begin position="75"/>
        <end position="123"/>
    </location>
</feature>
<dbReference type="GO" id="GO:0051028">
    <property type="term" value="P:mRNA transport"/>
    <property type="evidence" value="ECO:0007669"/>
    <property type="project" value="UniProtKB-KW"/>
</dbReference>
<evidence type="ECO:0000256" key="5">
    <source>
        <dbReference type="ARBA" id="ARBA00022927"/>
    </source>
</evidence>
<evidence type="ECO:0000256" key="2">
    <source>
        <dbReference type="ARBA" id="ARBA00005911"/>
    </source>
</evidence>
<keyword evidence="8" id="KW-0539">Nucleus</keyword>
<accession>A0A507CR54</accession>
<evidence type="ECO:0000259" key="10">
    <source>
        <dbReference type="Pfam" id="PF05064"/>
    </source>
</evidence>
<dbReference type="EMBL" id="QEAM01000313">
    <property type="protein sequence ID" value="TPX41568.1"/>
    <property type="molecule type" value="Genomic_DNA"/>
</dbReference>
<dbReference type="Pfam" id="PF05064">
    <property type="entry name" value="Nsp1_C"/>
    <property type="match status" value="2"/>
</dbReference>
<keyword evidence="4" id="KW-0509">mRNA transport</keyword>
<dbReference type="PANTHER" id="PTHR12084:SF0">
    <property type="entry name" value="NUCLEAR PORE GLYCOPROTEIN P62"/>
    <property type="match status" value="1"/>
</dbReference>
<reference evidence="11 12" key="1">
    <citation type="journal article" date="2019" name="Sci. Rep.">
        <title>Comparative genomics of chytrid fungi reveal insights into the obligate biotrophic and pathogenic lifestyle of Synchytrium endobioticum.</title>
        <authorList>
            <person name="van de Vossenberg B.T.L.H."/>
            <person name="Warris S."/>
            <person name="Nguyen H.D.T."/>
            <person name="van Gent-Pelzer M.P.E."/>
            <person name="Joly D.L."/>
            <person name="van de Geest H.C."/>
            <person name="Bonants P.J.M."/>
            <person name="Smith D.S."/>
            <person name="Levesque C.A."/>
            <person name="van der Lee T.A.J."/>
        </authorList>
    </citation>
    <scope>NUCLEOTIDE SEQUENCE [LARGE SCALE GENOMIC DNA]</scope>
    <source>
        <strain evidence="11 12">LEV6574</strain>
    </source>
</reference>
<comment type="similarity">
    <text evidence="2">Belongs to the nucleoporin NSP1/NUP62 family.</text>
</comment>
<feature type="coiled-coil region" evidence="9">
    <location>
        <begin position="69"/>
        <end position="96"/>
    </location>
</feature>
<evidence type="ECO:0000256" key="4">
    <source>
        <dbReference type="ARBA" id="ARBA00022816"/>
    </source>
</evidence>
<keyword evidence="9" id="KW-0175">Coiled coil</keyword>
<dbReference type="VEuPathDB" id="FungiDB:SeMB42_g03129"/>
<dbReference type="InterPro" id="IPR026010">
    <property type="entry name" value="NSP1/NUP62"/>
</dbReference>
<dbReference type="Gene3D" id="1.20.5.170">
    <property type="match status" value="1"/>
</dbReference>
<dbReference type="GO" id="GO:0044613">
    <property type="term" value="C:nuclear pore central transport channel"/>
    <property type="evidence" value="ECO:0007669"/>
    <property type="project" value="TreeGrafter"/>
</dbReference>
<evidence type="ECO:0000256" key="7">
    <source>
        <dbReference type="ARBA" id="ARBA00023132"/>
    </source>
</evidence>
<comment type="subcellular location">
    <subcellularLocation>
        <location evidence="1">Nucleus</location>
        <location evidence="1">Nuclear pore complex</location>
    </subcellularLocation>
</comment>
<evidence type="ECO:0000313" key="11">
    <source>
        <dbReference type="EMBL" id="TPX41568.1"/>
    </source>
</evidence>
<protein>
    <recommendedName>
        <fullName evidence="10">Nucleoporin NSP1-like C-terminal domain-containing protein</fullName>
    </recommendedName>
</protein>
<dbReference type="OrthoDB" id="344345at2759"/>
<gene>
    <name evidence="11" type="ORF">SeLEV6574_g06025</name>
</gene>
<name>A0A507CR54_9FUNG</name>
<dbReference type="GO" id="GO:0017056">
    <property type="term" value="F:structural constituent of nuclear pore"/>
    <property type="evidence" value="ECO:0007669"/>
    <property type="project" value="InterPro"/>
</dbReference>
<comment type="caution">
    <text evidence="11">The sequence shown here is derived from an EMBL/GenBank/DDBJ whole genome shotgun (WGS) entry which is preliminary data.</text>
</comment>
<dbReference type="Proteomes" id="UP000320475">
    <property type="component" value="Unassembled WGS sequence"/>
</dbReference>
<dbReference type="GO" id="GO:0006606">
    <property type="term" value="P:protein import into nucleus"/>
    <property type="evidence" value="ECO:0007669"/>
    <property type="project" value="TreeGrafter"/>
</dbReference>
<keyword evidence="3" id="KW-0813">Transport</keyword>
<evidence type="ECO:0000256" key="8">
    <source>
        <dbReference type="ARBA" id="ARBA00023242"/>
    </source>
</evidence>
<dbReference type="GO" id="GO:0006405">
    <property type="term" value="P:RNA export from nucleus"/>
    <property type="evidence" value="ECO:0007669"/>
    <property type="project" value="TreeGrafter"/>
</dbReference>
<feature type="domain" description="Nucleoporin NSP1-like C-terminal" evidence="10">
    <location>
        <begin position="7"/>
        <end position="50"/>
    </location>
</feature>
<dbReference type="PANTHER" id="PTHR12084">
    <property type="entry name" value="NUCLEAR PORE GLYCOPROTEIN P62-RELATED"/>
    <property type="match status" value="1"/>
</dbReference>
<dbReference type="InterPro" id="IPR007758">
    <property type="entry name" value="Nucleoporin_NSP1_C"/>
</dbReference>
<dbReference type="AlphaFoldDB" id="A0A507CR54"/>
<proteinExistence type="inferred from homology"/>
<evidence type="ECO:0000313" key="12">
    <source>
        <dbReference type="Proteomes" id="UP000320475"/>
    </source>
</evidence>
<keyword evidence="6" id="KW-0811">Translocation</keyword>
<keyword evidence="7" id="KW-0906">Nuclear pore complex</keyword>
<evidence type="ECO:0000256" key="3">
    <source>
        <dbReference type="ARBA" id="ARBA00022448"/>
    </source>
</evidence>
<sequence length="228" mass="25868">METTSLNKTVEQIFNDWKTQTTKYEQESRKLAVDVGKWDLMLWKNGEEVTMKHPHYLWSPGLRCTTIVILAAQMELAKLTKEVEAADENQRLVDQNLEYIESEQSQMDDALASYEADVRKLFESDGPERVRMTPADLERENAYGLAATLNSQFDDMTRQLSTMAEDINATLHPSGGADDYGATNGAVKEDGSEGSQAYSQVVRILNHHFSSLRWLDSQGLQLERRCKV</sequence>
<keyword evidence="5" id="KW-0653">Protein transport</keyword>
<evidence type="ECO:0000256" key="9">
    <source>
        <dbReference type="SAM" id="Coils"/>
    </source>
</evidence>